<reference evidence="2" key="1">
    <citation type="submission" date="2020-04" db="EMBL/GenBank/DDBJ databases">
        <title>Hybrid Assembly of Korean Phytophthora infestans isolates.</title>
        <authorList>
            <person name="Prokchorchik M."/>
            <person name="Lee Y."/>
            <person name="Seo J."/>
            <person name="Cho J.-H."/>
            <person name="Park Y.-E."/>
            <person name="Jang D.-C."/>
            <person name="Im J.-S."/>
            <person name="Choi J.-G."/>
            <person name="Park H.-J."/>
            <person name="Lee G.-B."/>
            <person name="Lee Y.-G."/>
            <person name="Hong S.-Y."/>
            <person name="Cho K."/>
            <person name="Sohn K.H."/>
        </authorList>
    </citation>
    <scope>NUCLEOTIDE SEQUENCE</scope>
    <source>
        <strain evidence="2">KR_1_A1</strain>
    </source>
</reference>
<sequence length="226" mass="23172">MGKRQSAAQASGKLQCLGDSSNSVQSVKSVQPLGEGNNFHRSSSSQGFEQGRPAKYSDRTPGSGSGADSRHSNASSRTSSISGDKKPVSRTGSGSKPAAPEAQGNLEDFLSGSQKVPSAGAAPSSSPPKKDVNLMSDSGWNDAPATPAQPANATSDFLNAMDPLATRSAPSQPSPSKTVLRDPPKFDDDNGQTVGPVTMAEMEAHSKSTSDGSNVQPELGGQVDQE</sequence>
<dbReference type="Proteomes" id="UP000602510">
    <property type="component" value="Unassembled WGS sequence"/>
</dbReference>
<gene>
    <name evidence="2" type="ORF">GN244_ATG20564</name>
</gene>
<evidence type="ECO:0000313" key="2">
    <source>
        <dbReference type="EMBL" id="KAF4027807.1"/>
    </source>
</evidence>
<dbReference type="AlphaFoldDB" id="A0A833RMI7"/>
<dbReference type="EMBL" id="WSZM01001275">
    <property type="protein sequence ID" value="KAF4027807.1"/>
    <property type="molecule type" value="Genomic_DNA"/>
</dbReference>
<organism evidence="2 3">
    <name type="scientific">Phytophthora infestans</name>
    <name type="common">Potato late blight agent</name>
    <name type="synonym">Botrytis infestans</name>
    <dbReference type="NCBI Taxonomy" id="4787"/>
    <lineage>
        <taxon>Eukaryota</taxon>
        <taxon>Sar</taxon>
        <taxon>Stramenopiles</taxon>
        <taxon>Oomycota</taxon>
        <taxon>Peronosporomycetes</taxon>
        <taxon>Peronosporales</taxon>
        <taxon>Peronosporaceae</taxon>
        <taxon>Phytophthora</taxon>
    </lineage>
</organism>
<keyword evidence="3" id="KW-1185">Reference proteome</keyword>
<feature type="compositionally biased region" description="Polar residues" evidence="1">
    <location>
        <begin position="168"/>
        <end position="177"/>
    </location>
</feature>
<feature type="compositionally biased region" description="Low complexity" evidence="1">
    <location>
        <begin position="20"/>
        <end position="31"/>
    </location>
</feature>
<feature type="compositionally biased region" description="Low complexity" evidence="1">
    <location>
        <begin position="72"/>
        <end position="82"/>
    </location>
</feature>
<name>A0A833RMI7_PHYIN</name>
<protein>
    <submittedName>
        <fullName evidence="2">Uncharacterized protein</fullName>
    </submittedName>
</protein>
<accession>A0A833RMI7</accession>
<evidence type="ECO:0000256" key="1">
    <source>
        <dbReference type="SAM" id="MobiDB-lite"/>
    </source>
</evidence>
<comment type="caution">
    <text evidence="2">The sequence shown here is derived from an EMBL/GenBank/DDBJ whole genome shotgun (WGS) entry which is preliminary data.</text>
</comment>
<feature type="region of interest" description="Disordered" evidence="1">
    <location>
        <begin position="1"/>
        <end position="226"/>
    </location>
</feature>
<feature type="compositionally biased region" description="Low complexity" evidence="1">
    <location>
        <begin position="143"/>
        <end position="154"/>
    </location>
</feature>
<evidence type="ECO:0000313" key="3">
    <source>
        <dbReference type="Proteomes" id="UP000602510"/>
    </source>
</evidence>
<feature type="compositionally biased region" description="Polar residues" evidence="1">
    <location>
        <begin position="39"/>
        <end position="48"/>
    </location>
</feature>
<feature type="compositionally biased region" description="Basic and acidic residues" evidence="1">
    <location>
        <begin position="179"/>
        <end position="188"/>
    </location>
</feature>
<proteinExistence type="predicted"/>